<dbReference type="PANTHER" id="PTHR31674">
    <property type="entry name" value="B3 DOMAIN-CONTAINING PROTEIN REM-LIKE 3-RELATED"/>
    <property type="match status" value="1"/>
</dbReference>
<dbReference type="PANTHER" id="PTHR31674:SF78">
    <property type="entry name" value="TF-B3 DOMAIN-CONTAINING PROTEIN"/>
    <property type="match status" value="1"/>
</dbReference>
<keyword evidence="4" id="KW-0804">Transcription</keyword>
<dbReference type="PROSITE" id="PS50863">
    <property type="entry name" value="B3"/>
    <property type="match status" value="1"/>
</dbReference>
<dbReference type="EMBL" id="AYRZ02000003">
    <property type="protein sequence ID" value="PHT85614.1"/>
    <property type="molecule type" value="Genomic_DNA"/>
</dbReference>
<dbReference type="InterPro" id="IPR039218">
    <property type="entry name" value="REM_fam"/>
</dbReference>
<accession>A0A2G2ZUF5</accession>
<keyword evidence="5" id="KW-0539">Nucleus</keyword>
<dbReference type="GO" id="GO:0005634">
    <property type="term" value="C:nucleus"/>
    <property type="evidence" value="ECO:0007669"/>
    <property type="project" value="UniProtKB-SubCell"/>
</dbReference>
<evidence type="ECO:0000256" key="5">
    <source>
        <dbReference type="ARBA" id="ARBA00023242"/>
    </source>
</evidence>
<reference evidence="7 8" key="1">
    <citation type="journal article" date="2014" name="Nat. Genet.">
        <title>Genome sequence of the hot pepper provides insights into the evolution of pungency in Capsicum species.</title>
        <authorList>
            <person name="Kim S."/>
            <person name="Park M."/>
            <person name="Yeom S.I."/>
            <person name="Kim Y.M."/>
            <person name="Lee J.M."/>
            <person name="Lee H.A."/>
            <person name="Seo E."/>
            <person name="Choi J."/>
            <person name="Cheong K."/>
            <person name="Kim K.T."/>
            <person name="Jung K."/>
            <person name="Lee G.W."/>
            <person name="Oh S.K."/>
            <person name="Bae C."/>
            <person name="Kim S.B."/>
            <person name="Lee H.Y."/>
            <person name="Kim S.Y."/>
            <person name="Kim M.S."/>
            <person name="Kang B.C."/>
            <person name="Jo Y.D."/>
            <person name="Yang H.B."/>
            <person name="Jeong H.J."/>
            <person name="Kang W.H."/>
            <person name="Kwon J.K."/>
            <person name="Shin C."/>
            <person name="Lim J.Y."/>
            <person name="Park J.H."/>
            <person name="Huh J.H."/>
            <person name="Kim J.S."/>
            <person name="Kim B.D."/>
            <person name="Cohen O."/>
            <person name="Paran I."/>
            <person name="Suh M.C."/>
            <person name="Lee S.B."/>
            <person name="Kim Y.K."/>
            <person name="Shin Y."/>
            <person name="Noh S.J."/>
            <person name="Park J."/>
            <person name="Seo Y.S."/>
            <person name="Kwon S.Y."/>
            <person name="Kim H.A."/>
            <person name="Park J.M."/>
            <person name="Kim H.J."/>
            <person name="Choi S.B."/>
            <person name="Bosland P.W."/>
            <person name="Reeves G."/>
            <person name="Jo S.H."/>
            <person name="Lee B.W."/>
            <person name="Cho H.T."/>
            <person name="Choi H.S."/>
            <person name="Lee M.S."/>
            <person name="Yu Y."/>
            <person name="Do Choi Y."/>
            <person name="Park B.S."/>
            <person name="van Deynze A."/>
            <person name="Ashrafi H."/>
            <person name="Hill T."/>
            <person name="Kim W.T."/>
            <person name="Pai H.S."/>
            <person name="Ahn H.K."/>
            <person name="Yeam I."/>
            <person name="Giovannoni J.J."/>
            <person name="Rose J.K."/>
            <person name="Sorensen I."/>
            <person name="Lee S.J."/>
            <person name="Kim R.W."/>
            <person name="Choi I.Y."/>
            <person name="Choi B.S."/>
            <person name="Lim J.S."/>
            <person name="Lee Y.H."/>
            <person name="Choi D."/>
        </authorList>
    </citation>
    <scope>NUCLEOTIDE SEQUENCE [LARGE SCALE GENOMIC DNA]</scope>
    <source>
        <strain evidence="8">cv. CM334</strain>
    </source>
</reference>
<evidence type="ECO:0000256" key="3">
    <source>
        <dbReference type="ARBA" id="ARBA00023125"/>
    </source>
</evidence>
<dbReference type="SUPFAM" id="SSF101936">
    <property type="entry name" value="DNA-binding pseudobarrel domain"/>
    <property type="match status" value="2"/>
</dbReference>
<dbReference type="InterPro" id="IPR015300">
    <property type="entry name" value="DNA-bd_pseudobarrel_sf"/>
</dbReference>
<reference evidence="7 8" key="2">
    <citation type="journal article" date="2017" name="Genome Biol.">
        <title>New reference genome sequences of hot pepper reveal the massive evolution of plant disease-resistance genes by retroduplication.</title>
        <authorList>
            <person name="Kim S."/>
            <person name="Park J."/>
            <person name="Yeom S.I."/>
            <person name="Kim Y.M."/>
            <person name="Seo E."/>
            <person name="Kim K.T."/>
            <person name="Kim M.S."/>
            <person name="Lee J.M."/>
            <person name="Cheong K."/>
            <person name="Shin H.S."/>
            <person name="Kim S.B."/>
            <person name="Han K."/>
            <person name="Lee J."/>
            <person name="Park M."/>
            <person name="Lee H.A."/>
            <person name="Lee H.Y."/>
            <person name="Lee Y."/>
            <person name="Oh S."/>
            <person name="Lee J.H."/>
            <person name="Choi E."/>
            <person name="Choi E."/>
            <person name="Lee S.E."/>
            <person name="Jeon J."/>
            <person name="Kim H."/>
            <person name="Choi G."/>
            <person name="Song H."/>
            <person name="Lee J."/>
            <person name="Lee S.C."/>
            <person name="Kwon J.K."/>
            <person name="Lee H.Y."/>
            <person name="Koo N."/>
            <person name="Hong Y."/>
            <person name="Kim R.W."/>
            <person name="Kang W.H."/>
            <person name="Huh J.H."/>
            <person name="Kang B.C."/>
            <person name="Yang T.J."/>
            <person name="Lee Y.H."/>
            <person name="Bennetzen J.L."/>
            <person name="Choi D."/>
        </authorList>
    </citation>
    <scope>NUCLEOTIDE SEQUENCE [LARGE SCALE GENOMIC DNA]</scope>
    <source>
        <strain evidence="8">cv. CM334</strain>
    </source>
</reference>
<feature type="domain" description="TF-B3" evidence="6">
    <location>
        <begin position="1"/>
        <end position="55"/>
    </location>
</feature>
<protein>
    <recommendedName>
        <fullName evidence="6">TF-B3 domain-containing protein</fullName>
    </recommendedName>
</protein>
<dbReference type="InterPro" id="IPR003340">
    <property type="entry name" value="B3_DNA-bd"/>
</dbReference>
<evidence type="ECO:0000256" key="1">
    <source>
        <dbReference type="ARBA" id="ARBA00004123"/>
    </source>
</evidence>
<dbReference type="GO" id="GO:0003677">
    <property type="term" value="F:DNA binding"/>
    <property type="evidence" value="ECO:0007669"/>
    <property type="project" value="UniProtKB-KW"/>
</dbReference>
<evidence type="ECO:0000256" key="2">
    <source>
        <dbReference type="ARBA" id="ARBA00023015"/>
    </source>
</evidence>
<organism evidence="7 8">
    <name type="scientific">Capsicum annuum</name>
    <name type="common">Capsicum pepper</name>
    <dbReference type="NCBI Taxonomy" id="4072"/>
    <lineage>
        <taxon>Eukaryota</taxon>
        <taxon>Viridiplantae</taxon>
        <taxon>Streptophyta</taxon>
        <taxon>Embryophyta</taxon>
        <taxon>Tracheophyta</taxon>
        <taxon>Spermatophyta</taxon>
        <taxon>Magnoliopsida</taxon>
        <taxon>eudicotyledons</taxon>
        <taxon>Gunneridae</taxon>
        <taxon>Pentapetalae</taxon>
        <taxon>asterids</taxon>
        <taxon>lamiids</taxon>
        <taxon>Solanales</taxon>
        <taxon>Solanaceae</taxon>
        <taxon>Solanoideae</taxon>
        <taxon>Capsiceae</taxon>
        <taxon>Capsicum</taxon>
    </lineage>
</organism>
<dbReference type="Gramene" id="PHT85614">
    <property type="protein sequence ID" value="PHT85614"/>
    <property type="gene ID" value="T459_07720"/>
</dbReference>
<keyword evidence="2" id="KW-0805">Transcription regulation</keyword>
<dbReference type="SMART" id="SM01019">
    <property type="entry name" value="B3"/>
    <property type="match status" value="1"/>
</dbReference>
<dbReference type="Proteomes" id="UP000222542">
    <property type="component" value="Unassembled WGS sequence"/>
</dbReference>
<comment type="subcellular location">
    <subcellularLocation>
        <location evidence="1">Nucleus</location>
    </subcellularLocation>
</comment>
<dbReference type="STRING" id="4072.A0A2G2ZUF5"/>
<keyword evidence="3" id="KW-0238">DNA-binding</keyword>
<evidence type="ECO:0000313" key="7">
    <source>
        <dbReference type="EMBL" id="PHT85614.1"/>
    </source>
</evidence>
<evidence type="ECO:0000259" key="6">
    <source>
        <dbReference type="PROSITE" id="PS50863"/>
    </source>
</evidence>
<dbReference type="AlphaFoldDB" id="A0A2G2ZUF5"/>
<sequence length="244" mass="28020">MKSNGLMDESEMILVNEKQRSWREFCIMNCLKEGDRLMFEIVSNGETPMFIFHGSPSIQANEVKMKKLDAERMSDKGLRLKNSSTTTPESQLDASTYVYVNCHFISTIKPYTIKNPTLEYLPLDFVKSNGLMDESEMILVNEKQRSWREFCIMNCLKEGDRLMFEIVSNGETPMFIFHGSPSIQANEVKMKKLDAERMSDKGLRLKNSSTTTPESQLDASTYVYVNCHFISTIKPYTIKNPTLV</sequence>
<comment type="caution">
    <text evidence="7">The sequence shown here is derived from an EMBL/GenBank/DDBJ whole genome shotgun (WGS) entry which is preliminary data.</text>
</comment>
<name>A0A2G2ZUF5_CAPAN</name>
<keyword evidence="8" id="KW-1185">Reference proteome</keyword>
<proteinExistence type="predicted"/>
<gene>
    <name evidence="7" type="ORF">T459_07720</name>
</gene>
<evidence type="ECO:0000313" key="8">
    <source>
        <dbReference type="Proteomes" id="UP000222542"/>
    </source>
</evidence>
<evidence type="ECO:0000256" key="4">
    <source>
        <dbReference type="ARBA" id="ARBA00023163"/>
    </source>
</evidence>